<dbReference type="AlphaFoldDB" id="A0AAN6YB36"/>
<evidence type="ECO:0000256" key="1">
    <source>
        <dbReference type="SAM" id="MobiDB-lite"/>
    </source>
</evidence>
<accession>A0AAN6YB36</accession>
<sequence length="364" mass="41650">MNQESSAPGPVTPPPPPPTPQHPSGTRLAYCPYPDNWPLTVNDYREMMQRHGRVKTHVPLFWSQNCKNGLVDEMKAWYQTNVIDGCSRTDVRARSKLLELFGEGPTPGLPRPATCCVETINVKEIHDHVDYAKHYKMNKQFLDHYEKTVFSADGGRRLNWQNSKGLRISQAYAESAVGPTALLFTRPEIKGRNPSRNTAWGGAELGALMRNESIKQIYQVDFKKPLEWDLETGELKHPVLIWDREKDGVMDGFEPRGHMWAFGEWKDRIYEECEIMDSHLRTREELRLQKYIWGEAAYRATIRDKESRPLPLYERLQRDRDAVWGLTSEPPVVRPLPKADAVASTLTVPSGVAEIMACLSLEPR</sequence>
<name>A0AAN6YB36_9PEZI</name>
<protein>
    <submittedName>
        <fullName evidence="2">Uncharacterized protein</fullName>
    </submittedName>
</protein>
<evidence type="ECO:0000313" key="3">
    <source>
        <dbReference type="Proteomes" id="UP001301769"/>
    </source>
</evidence>
<gene>
    <name evidence="2" type="ORF">QBC37DRAFT_457965</name>
</gene>
<proteinExistence type="predicted"/>
<dbReference type="Proteomes" id="UP001301769">
    <property type="component" value="Unassembled WGS sequence"/>
</dbReference>
<reference evidence="2" key="1">
    <citation type="journal article" date="2023" name="Mol. Phylogenet. Evol.">
        <title>Genome-scale phylogeny and comparative genomics of the fungal order Sordariales.</title>
        <authorList>
            <person name="Hensen N."/>
            <person name="Bonometti L."/>
            <person name="Westerberg I."/>
            <person name="Brannstrom I.O."/>
            <person name="Guillou S."/>
            <person name="Cros-Aarteil S."/>
            <person name="Calhoun S."/>
            <person name="Haridas S."/>
            <person name="Kuo A."/>
            <person name="Mondo S."/>
            <person name="Pangilinan J."/>
            <person name="Riley R."/>
            <person name="LaButti K."/>
            <person name="Andreopoulos B."/>
            <person name="Lipzen A."/>
            <person name="Chen C."/>
            <person name="Yan M."/>
            <person name="Daum C."/>
            <person name="Ng V."/>
            <person name="Clum A."/>
            <person name="Steindorff A."/>
            <person name="Ohm R.A."/>
            <person name="Martin F."/>
            <person name="Silar P."/>
            <person name="Natvig D.O."/>
            <person name="Lalanne C."/>
            <person name="Gautier V."/>
            <person name="Ament-Velasquez S.L."/>
            <person name="Kruys A."/>
            <person name="Hutchinson M.I."/>
            <person name="Powell A.J."/>
            <person name="Barry K."/>
            <person name="Miller A.N."/>
            <person name="Grigoriev I.V."/>
            <person name="Debuchy R."/>
            <person name="Gladieux P."/>
            <person name="Hiltunen Thoren M."/>
            <person name="Johannesson H."/>
        </authorList>
    </citation>
    <scope>NUCLEOTIDE SEQUENCE</scope>
    <source>
        <strain evidence="2">PSN293</strain>
    </source>
</reference>
<dbReference type="EMBL" id="MU858076">
    <property type="protein sequence ID" value="KAK4215789.1"/>
    <property type="molecule type" value="Genomic_DNA"/>
</dbReference>
<feature type="region of interest" description="Disordered" evidence="1">
    <location>
        <begin position="1"/>
        <end position="27"/>
    </location>
</feature>
<reference evidence="2" key="2">
    <citation type="submission" date="2023-05" db="EMBL/GenBank/DDBJ databases">
        <authorList>
            <consortium name="Lawrence Berkeley National Laboratory"/>
            <person name="Steindorff A."/>
            <person name="Hensen N."/>
            <person name="Bonometti L."/>
            <person name="Westerberg I."/>
            <person name="Brannstrom I.O."/>
            <person name="Guillou S."/>
            <person name="Cros-Aarteil S."/>
            <person name="Calhoun S."/>
            <person name="Haridas S."/>
            <person name="Kuo A."/>
            <person name="Mondo S."/>
            <person name="Pangilinan J."/>
            <person name="Riley R."/>
            <person name="Labutti K."/>
            <person name="Andreopoulos B."/>
            <person name="Lipzen A."/>
            <person name="Chen C."/>
            <person name="Yanf M."/>
            <person name="Daum C."/>
            <person name="Ng V."/>
            <person name="Clum A."/>
            <person name="Ohm R."/>
            <person name="Martin F."/>
            <person name="Silar P."/>
            <person name="Natvig D."/>
            <person name="Lalanne C."/>
            <person name="Gautier V."/>
            <person name="Ament-Velasquez S.L."/>
            <person name="Kruys A."/>
            <person name="Hutchinson M.I."/>
            <person name="Powell A.J."/>
            <person name="Barry K."/>
            <person name="Miller A.N."/>
            <person name="Grigoriev I.V."/>
            <person name="Debuchy R."/>
            <person name="Gladieux P."/>
            <person name="Thoren M.H."/>
            <person name="Johannesson H."/>
        </authorList>
    </citation>
    <scope>NUCLEOTIDE SEQUENCE</scope>
    <source>
        <strain evidence="2">PSN293</strain>
    </source>
</reference>
<comment type="caution">
    <text evidence="2">The sequence shown here is derived from an EMBL/GenBank/DDBJ whole genome shotgun (WGS) entry which is preliminary data.</text>
</comment>
<evidence type="ECO:0000313" key="2">
    <source>
        <dbReference type="EMBL" id="KAK4215789.1"/>
    </source>
</evidence>
<keyword evidence="3" id="KW-1185">Reference proteome</keyword>
<organism evidence="2 3">
    <name type="scientific">Rhypophila decipiens</name>
    <dbReference type="NCBI Taxonomy" id="261697"/>
    <lineage>
        <taxon>Eukaryota</taxon>
        <taxon>Fungi</taxon>
        <taxon>Dikarya</taxon>
        <taxon>Ascomycota</taxon>
        <taxon>Pezizomycotina</taxon>
        <taxon>Sordariomycetes</taxon>
        <taxon>Sordariomycetidae</taxon>
        <taxon>Sordariales</taxon>
        <taxon>Naviculisporaceae</taxon>
        <taxon>Rhypophila</taxon>
    </lineage>
</organism>
<feature type="compositionally biased region" description="Pro residues" evidence="1">
    <location>
        <begin position="10"/>
        <end position="21"/>
    </location>
</feature>